<dbReference type="EMBL" id="CP068053">
    <property type="protein sequence ID" value="QQT02760.1"/>
    <property type="molecule type" value="Genomic_DNA"/>
</dbReference>
<evidence type="ECO:0000313" key="3">
    <source>
        <dbReference type="EMBL" id="QQT02760.1"/>
    </source>
</evidence>
<reference evidence="3 4" key="1">
    <citation type="submission" date="2021-01" db="EMBL/GenBank/DDBJ databases">
        <title>FDA dAtabase for Regulatory Grade micrObial Sequences (FDA-ARGOS): Supporting development and validation of Infectious Disease Dx tests.</title>
        <authorList>
            <person name="Nelson B."/>
            <person name="Plummer A."/>
            <person name="Tallon L."/>
            <person name="Sadzewicz L."/>
            <person name="Zhao X."/>
            <person name="Boylan J."/>
            <person name="Ott S."/>
            <person name="Bowen H."/>
            <person name="Vavikolanu K."/>
            <person name="Mehta A."/>
            <person name="Aluvathingal J."/>
            <person name="Nadendla S."/>
            <person name="Myers T."/>
            <person name="Yan Y."/>
            <person name="Sichtig H."/>
        </authorList>
    </citation>
    <scope>NUCLEOTIDE SEQUENCE [LARGE SCALE GENOMIC DNA]</scope>
    <source>
        <strain evidence="3 4">FDAARGOS_1161</strain>
    </source>
</reference>
<dbReference type="InterPro" id="IPR051159">
    <property type="entry name" value="Hexapeptide_acetyltransf"/>
</dbReference>
<dbReference type="KEGG" id="ppsr:I6J18_19620"/>
<dbReference type="Gene3D" id="2.160.10.10">
    <property type="entry name" value="Hexapeptide repeat proteins"/>
    <property type="match status" value="1"/>
</dbReference>
<dbReference type="Proteomes" id="UP000595254">
    <property type="component" value="Chromosome"/>
</dbReference>
<dbReference type="SUPFAM" id="SSF51161">
    <property type="entry name" value="Trimeric LpxA-like enzymes"/>
    <property type="match status" value="1"/>
</dbReference>
<organism evidence="3 4">
    <name type="scientific">Peribacillus psychrosaccharolyticus</name>
    <name type="common">Bacillus psychrosaccharolyticus</name>
    <dbReference type="NCBI Taxonomy" id="1407"/>
    <lineage>
        <taxon>Bacteria</taxon>
        <taxon>Bacillati</taxon>
        <taxon>Bacillota</taxon>
        <taxon>Bacilli</taxon>
        <taxon>Bacillales</taxon>
        <taxon>Bacillaceae</taxon>
        <taxon>Peribacillus</taxon>
    </lineage>
</organism>
<dbReference type="AlphaFoldDB" id="A0A974NRW1"/>
<protein>
    <submittedName>
        <fullName evidence="3">Acyltransferase</fullName>
    </submittedName>
</protein>
<dbReference type="InterPro" id="IPR011004">
    <property type="entry name" value="Trimer_LpxA-like_sf"/>
</dbReference>
<name>A0A974NRW1_PERPY</name>
<evidence type="ECO:0000256" key="1">
    <source>
        <dbReference type="ARBA" id="ARBA00007274"/>
    </source>
</evidence>
<dbReference type="GO" id="GO:0005829">
    <property type="term" value="C:cytosol"/>
    <property type="evidence" value="ECO:0007669"/>
    <property type="project" value="TreeGrafter"/>
</dbReference>
<keyword evidence="2" id="KW-0808">Transferase</keyword>
<dbReference type="InterPro" id="IPR001451">
    <property type="entry name" value="Hexapep"/>
</dbReference>
<proteinExistence type="inferred from homology"/>
<gene>
    <name evidence="3" type="ORF">I6J18_19620</name>
</gene>
<dbReference type="GO" id="GO:0008374">
    <property type="term" value="F:O-acyltransferase activity"/>
    <property type="evidence" value="ECO:0007669"/>
    <property type="project" value="TreeGrafter"/>
</dbReference>
<accession>A0A974NRW1</accession>
<comment type="similarity">
    <text evidence="1">Belongs to the transferase hexapeptide repeat family.</text>
</comment>
<dbReference type="Pfam" id="PF00132">
    <property type="entry name" value="Hexapep"/>
    <property type="match status" value="1"/>
</dbReference>
<dbReference type="CDD" id="cd04647">
    <property type="entry name" value="LbH_MAT_like"/>
    <property type="match status" value="1"/>
</dbReference>
<evidence type="ECO:0000256" key="2">
    <source>
        <dbReference type="ARBA" id="ARBA00022679"/>
    </source>
</evidence>
<sequence length="119" mass="12938">MEANKGTVKIGNSVFLNRNCSIISCERIEIGEGTSLGANVLIYDHDHIYVREGSQPWNEIKSSPVIIGKNVWIGANTVILRGTKIGDNAVIAAGSVIKGEIPSHTLAYQERNTVFKEIS</sequence>
<dbReference type="PANTHER" id="PTHR23416:SF23">
    <property type="entry name" value="ACETYLTRANSFERASE C18B11.09C-RELATED"/>
    <property type="match status" value="1"/>
</dbReference>
<dbReference type="PANTHER" id="PTHR23416">
    <property type="entry name" value="SIALIC ACID SYNTHASE-RELATED"/>
    <property type="match status" value="1"/>
</dbReference>
<evidence type="ECO:0000313" key="4">
    <source>
        <dbReference type="Proteomes" id="UP000595254"/>
    </source>
</evidence>
<keyword evidence="3" id="KW-0012">Acyltransferase</keyword>
<keyword evidence="4" id="KW-1185">Reference proteome</keyword>